<dbReference type="RefSeq" id="WP_014467346.1">
    <property type="nucleotide sequence ID" value="NC_017186.1"/>
</dbReference>
<sequence length="42" mass="4598">MVCDAVIALANIGDFIIDNTVVTWQTADRHLSTLLAPARTRD</sequence>
<dbReference type="AlphaFoldDB" id="A0A9R0UAW1"/>
<proteinExistence type="predicted"/>
<keyword evidence="2" id="KW-1185">Reference proteome</keyword>
<name>A0A9R0UAW1_AMYMS</name>
<reference evidence="1 2" key="1">
    <citation type="journal article" date="2011" name="J. Bacteriol.">
        <title>Whole genome sequence of the rifamycin B-producing strain Amycolatopsis mediterranei S699.</title>
        <authorList>
            <person name="Verma M."/>
            <person name="Kaur J."/>
            <person name="Kumar M."/>
            <person name="Kumari K."/>
            <person name="Saxena A."/>
            <person name="Anand S."/>
            <person name="Nigam A."/>
            <person name="Ravi V."/>
            <person name="Raghuvanshi S."/>
            <person name="Khurana P."/>
            <person name="Tyagi A.K."/>
            <person name="Khurana J.P."/>
            <person name="Lal R."/>
        </authorList>
    </citation>
    <scope>NUCLEOTIDE SEQUENCE [LARGE SCALE GENOMIC DNA]</scope>
    <source>
        <strain evidence="1 2">S699</strain>
    </source>
</reference>
<dbReference type="Proteomes" id="UP000006138">
    <property type="component" value="Chromosome"/>
</dbReference>
<dbReference type="GeneID" id="92877406"/>
<protein>
    <submittedName>
        <fullName evidence="1">Uncharacterized protein</fullName>
    </submittedName>
</protein>
<evidence type="ECO:0000313" key="2">
    <source>
        <dbReference type="Proteomes" id="UP000006138"/>
    </source>
</evidence>
<accession>A0A9R0UAW1</accession>
<dbReference type="EMBL" id="CP002896">
    <property type="protein sequence ID" value="AEK44394.1"/>
    <property type="molecule type" value="Genomic_DNA"/>
</dbReference>
<gene>
    <name evidence="1" type="ordered locus">RAM_29595</name>
</gene>
<organism evidence="1 2">
    <name type="scientific">Amycolatopsis mediterranei (strain S699)</name>
    <name type="common">Nocardia mediterranei</name>
    <dbReference type="NCBI Taxonomy" id="713604"/>
    <lineage>
        <taxon>Bacteria</taxon>
        <taxon>Bacillati</taxon>
        <taxon>Actinomycetota</taxon>
        <taxon>Actinomycetes</taxon>
        <taxon>Pseudonocardiales</taxon>
        <taxon>Pseudonocardiaceae</taxon>
        <taxon>Amycolatopsis</taxon>
    </lineage>
</organism>
<dbReference type="KEGG" id="amn:RAM_29595"/>
<evidence type="ECO:0000313" key="1">
    <source>
        <dbReference type="EMBL" id="AEK44394.1"/>
    </source>
</evidence>